<accession>A0ABD3DDY8</accession>
<dbReference type="AlphaFoldDB" id="A0ABD3DDY8"/>
<evidence type="ECO:0000256" key="8">
    <source>
        <dbReference type="PROSITE-ProRule" id="PRU00071"/>
    </source>
</evidence>
<reference evidence="12" key="1">
    <citation type="journal article" date="2024" name="IScience">
        <title>Strigolactones Initiate the Formation of Haustorium-like Structures in Castilleja.</title>
        <authorList>
            <person name="Buerger M."/>
            <person name="Peterson D."/>
            <person name="Chory J."/>
        </authorList>
    </citation>
    <scope>NUCLEOTIDE SEQUENCE [LARGE SCALE GENOMIC DNA]</scope>
</reference>
<evidence type="ECO:0000259" key="10">
    <source>
        <dbReference type="PROSITE" id="PS50884"/>
    </source>
</evidence>
<name>A0ABD3DDY8_9LAMI</name>
<evidence type="ECO:0000256" key="4">
    <source>
        <dbReference type="ARBA" id="ARBA00023015"/>
    </source>
</evidence>
<evidence type="ECO:0000313" key="11">
    <source>
        <dbReference type="EMBL" id="KAL3640573.1"/>
    </source>
</evidence>
<evidence type="ECO:0000256" key="3">
    <source>
        <dbReference type="ARBA" id="ARBA00022833"/>
    </source>
</evidence>
<dbReference type="InterPro" id="IPR003851">
    <property type="entry name" value="Znf_Dof"/>
</dbReference>
<organism evidence="11 12">
    <name type="scientific">Castilleja foliolosa</name>
    <dbReference type="NCBI Taxonomy" id="1961234"/>
    <lineage>
        <taxon>Eukaryota</taxon>
        <taxon>Viridiplantae</taxon>
        <taxon>Streptophyta</taxon>
        <taxon>Embryophyta</taxon>
        <taxon>Tracheophyta</taxon>
        <taxon>Spermatophyta</taxon>
        <taxon>Magnoliopsida</taxon>
        <taxon>eudicotyledons</taxon>
        <taxon>Gunneridae</taxon>
        <taxon>Pentapetalae</taxon>
        <taxon>asterids</taxon>
        <taxon>lamiids</taxon>
        <taxon>Lamiales</taxon>
        <taxon>Orobanchaceae</taxon>
        <taxon>Pedicularideae</taxon>
        <taxon>Castillejinae</taxon>
        <taxon>Castilleja</taxon>
    </lineage>
</organism>
<dbReference type="GO" id="GO:0008270">
    <property type="term" value="F:zinc ion binding"/>
    <property type="evidence" value="ECO:0007669"/>
    <property type="project" value="UniProtKB-KW"/>
</dbReference>
<dbReference type="GO" id="GO:0005634">
    <property type="term" value="C:nucleus"/>
    <property type="evidence" value="ECO:0007669"/>
    <property type="project" value="UniProtKB-SubCell"/>
</dbReference>
<dbReference type="PANTHER" id="PTHR31089:SF1">
    <property type="entry name" value="CYCLIC DOF FACTOR 3"/>
    <property type="match status" value="1"/>
</dbReference>
<dbReference type="PROSITE" id="PS50884">
    <property type="entry name" value="ZF_DOF_2"/>
    <property type="match status" value="1"/>
</dbReference>
<keyword evidence="1" id="KW-0479">Metal-binding</keyword>
<evidence type="ECO:0000256" key="5">
    <source>
        <dbReference type="ARBA" id="ARBA00023125"/>
    </source>
</evidence>
<proteinExistence type="predicted"/>
<evidence type="ECO:0000256" key="6">
    <source>
        <dbReference type="ARBA" id="ARBA00023163"/>
    </source>
</evidence>
<dbReference type="GO" id="GO:0003677">
    <property type="term" value="F:DNA binding"/>
    <property type="evidence" value="ECO:0007669"/>
    <property type="project" value="UniProtKB-UniRule"/>
</dbReference>
<dbReference type="Pfam" id="PF02701">
    <property type="entry name" value="Zn_ribbon_Dof"/>
    <property type="match status" value="1"/>
</dbReference>
<dbReference type="PANTHER" id="PTHR31089">
    <property type="entry name" value="CYCLIC DOF FACTOR 2"/>
    <property type="match status" value="1"/>
</dbReference>
<keyword evidence="2 8" id="KW-0863">Zinc-finger</keyword>
<feature type="compositionally biased region" description="Acidic residues" evidence="9">
    <location>
        <begin position="57"/>
        <end position="66"/>
    </location>
</feature>
<comment type="caution">
    <text evidence="11">The sequence shown here is derived from an EMBL/GenBank/DDBJ whole genome shotgun (WGS) entry which is preliminary data.</text>
</comment>
<dbReference type="EMBL" id="JAVIJP010000017">
    <property type="protein sequence ID" value="KAL3640573.1"/>
    <property type="molecule type" value="Genomic_DNA"/>
</dbReference>
<feature type="region of interest" description="Disordered" evidence="9">
    <location>
        <begin position="52"/>
        <end position="128"/>
    </location>
</feature>
<keyword evidence="7 8" id="KW-0539">Nucleus</keyword>
<keyword evidence="6" id="KW-0804">Transcription</keyword>
<evidence type="ECO:0000256" key="9">
    <source>
        <dbReference type="SAM" id="MobiDB-lite"/>
    </source>
</evidence>
<comment type="subcellular location">
    <subcellularLocation>
        <location evidence="8">Nucleus</location>
    </subcellularLocation>
</comment>
<evidence type="ECO:0000313" key="12">
    <source>
        <dbReference type="Proteomes" id="UP001632038"/>
    </source>
</evidence>
<dbReference type="PROSITE" id="PS01361">
    <property type="entry name" value="ZF_DOF_1"/>
    <property type="match status" value="1"/>
</dbReference>
<gene>
    <name evidence="11" type="ORF">CASFOL_015541</name>
</gene>
<keyword evidence="4" id="KW-0805">Transcription regulation</keyword>
<evidence type="ECO:0000256" key="7">
    <source>
        <dbReference type="ARBA" id="ARBA00023242"/>
    </source>
</evidence>
<dbReference type="Proteomes" id="UP001632038">
    <property type="component" value="Unassembled WGS sequence"/>
</dbReference>
<sequence length="374" mass="42014">MMNPEIMLFGTKIVLPESGRVVAGGEYSGKSCVESGNGSGGVVVDCDRSLHEKQEQVDEDQEEELCETTTIQDENQNPIVPDESHNTNPLSYPDENPKTPSINEYDTSKTENEQTDSSTNGQPKALKKPDKILPCPRCNSMDTKFCYFNNYNVNQPRHFCKGCQRYWTAGGTMRNVPVGAGRRKSKNYYASHYRHLTISDPLIETSNGLTFGLDEPNVDDCKNGLQRPVMRNPNGFQSPLIPFTYPTVYPMPCYYTQPVWNCNVPFSTVNQSPLGKHSRNEDEIVIKTNNSEGKERKRQILESSVLVPKTLRIDDPEEAAKSSIWWTLGIKNRDELLKALQNRGDEKKSTVNASPLLLANPAALSRSISFQERI</sequence>
<keyword evidence="12" id="KW-1185">Reference proteome</keyword>
<dbReference type="InterPro" id="IPR045174">
    <property type="entry name" value="Dof"/>
</dbReference>
<keyword evidence="3" id="KW-0862">Zinc</keyword>
<evidence type="ECO:0000256" key="1">
    <source>
        <dbReference type="ARBA" id="ARBA00022723"/>
    </source>
</evidence>
<evidence type="ECO:0000256" key="2">
    <source>
        <dbReference type="ARBA" id="ARBA00022771"/>
    </source>
</evidence>
<keyword evidence="5 8" id="KW-0238">DNA-binding</keyword>
<feature type="domain" description="Dof-type" evidence="10">
    <location>
        <begin position="133"/>
        <end position="187"/>
    </location>
</feature>
<protein>
    <recommendedName>
        <fullName evidence="10">Dof-type domain-containing protein</fullName>
    </recommendedName>
</protein>